<dbReference type="InterPro" id="IPR043136">
    <property type="entry name" value="B30.2/SPRY_sf"/>
</dbReference>
<dbReference type="Proteomes" id="UP000789342">
    <property type="component" value="Unassembled WGS sequence"/>
</dbReference>
<dbReference type="OrthoDB" id="258495at2759"/>
<name>A0A9N9EE57_9GLOM</name>
<dbReference type="AlphaFoldDB" id="A0A9N9EE57"/>
<comment type="caution">
    <text evidence="2">The sequence shown here is derived from an EMBL/GenBank/DDBJ whole genome shotgun (WGS) entry which is preliminary data.</text>
</comment>
<feature type="compositionally biased region" description="Low complexity" evidence="1">
    <location>
        <begin position="93"/>
        <end position="110"/>
    </location>
</feature>
<reference evidence="2" key="1">
    <citation type="submission" date="2021-06" db="EMBL/GenBank/DDBJ databases">
        <authorList>
            <person name="Kallberg Y."/>
            <person name="Tangrot J."/>
            <person name="Rosling A."/>
        </authorList>
    </citation>
    <scope>NUCLEOTIDE SEQUENCE</scope>
    <source>
        <strain evidence="2">CL551</strain>
    </source>
</reference>
<feature type="non-terminal residue" evidence="2">
    <location>
        <position position="1"/>
    </location>
</feature>
<protein>
    <submittedName>
        <fullName evidence="2">13438_t:CDS:1</fullName>
    </submittedName>
</protein>
<organism evidence="2 3">
    <name type="scientific">Acaulospora morrowiae</name>
    <dbReference type="NCBI Taxonomy" id="94023"/>
    <lineage>
        <taxon>Eukaryota</taxon>
        <taxon>Fungi</taxon>
        <taxon>Fungi incertae sedis</taxon>
        <taxon>Mucoromycota</taxon>
        <taxon>Glomeromycotina</taxon>
        <taxon>Glomeromycetes</taxon>
        <taxon>Diversisporales</taxon>
        <taxon>Acaulosporaceae</taxon>
        <taxon>Acaulospora</taxon>
    </lineage>
</organism>
<evidence type="ECO:0000256" key="1">
    <source>
        <dbReference type="SAM" id="MobiDB-lite"/>
    </source>
</evidence>
<evidence type="ECO:0000313" key="3">
    <source>
        <dbReference type="Proteomes" id="UP000789342"/>
    </source>
</evidence>
<feature type="region of interest" description="Disordered" evidence="1">
    <location>
        <begin position="70"/>
        <end position="110"/>
    </location>
</feature>
<sequence length="110" mass="11717">WGEVGDTIGYNPATGGVFFTKNGLFLGNAFTGLHHIWFPTIGSTGPCSIQTNFGDNYDCFYRYENAIGYGPGGPLLKRKGGPPGGLSRRPRPSRSSSVRSSRSVRSNGGS</sequence>
<dbReference type="InterPro" id="IPR013320">
    <property type="entry name" value="ConA-like_dom_sf"/>
</dbReference>
<dbReference type="Gene3D" id="2.60.120.920">
    <property type="match status" value="1"/>
</dbReference>
<keyword evidence="3" id="KW-1185">Reference proteome</keyword>
<accession>A0A9N9EE57</accession>
<dbReference type="EMBL" id="CAJVPV010013091">
    <property type="protein sequence ID" value="CAG8674823.1"/>
    <property type="molecule type" value="Genomic_DNA"/>
</dbReference>
<proteinExistence type="predicted"/>
<evidence type="ECO:0000313" key="2">
    <source>
        <dbReference type="EMBL" id="CAG8674823.1"/>
    </source>
</evidence>
<gene>
    <name evidence="2" type="ORF">AMORRO_LOCUS10976</name>
</gene>
<dbReference type="SUPFAM" id="SSF49899">
    <property type="entry name" value="Concanavalin A-like lectins/glucanases"/>
    <property type="match status" value="1"/>
</dbReference>